<feature type="compositionally biased region" description="Low complexity" evidence="1">
    <location>
        <begin position="56"/>
        <end position="78"/>
    </location>
</feature>
<sequence length="836" mass="92436">MERKVLPGTPGNADKRKAAPLGTSSGAPPAKYMPPIIRVIQPKTRGPLKSLMGTNPTAGSSASTSTPASSEPASSSSTQRAQPTQARARLTDVKHGQNIQQTSAVQEGQHVRASQTPRARQTTQQPVQMQSTQQVQMVSPGSQPITLQGNQQIQMVSTSEPIQYIQTVSNQQSQPVQIFQPSGSNVSAGNVTYLIPQPQATYVQSGRPQSDQNDIIYLSEGDDEEENGGIVYLSGPADPTVTTMLSSGGPIKITKALIEAVPFHHHRKPQVAEACNEGIKNGTLKVVAFKGRTLGGLTRYASAIQEIATKKNIAHACVFCHRVYTKRGGTLSAHLMRCKLKHLGPDKFIYNGREAQTQHPKGFSSRRGTSLGYLVTTGLSNGTMKMSPCRSKHPSGKFMYASVVTAVANGDIVGYTCNFCQHVYKNKSGSFFLHIDHCQARHESMMASEGKKEQEIQTDELPDNFLSKSISLLGDREANYEKFHNHRYPILAKTLRDGVATGQYKVTGVKGCNEKGLSKFACQITNVETDEIGGYVCTFCNQVYKNRGGTLSLHLDKCHKEYIDSGGRFEEPVVEVDEERQLLRHQGFHSSRQPELAEMCNAGVNDGTLRVAQGRGRTINGHFNGVIYIENVETNTAVAYACGFCNQVYRTRGGTLTHHMDRCRKIELNSGELNYTFDKKTRDEMTRMYMDAIIKDKVAVTAYHKEGLTSLMQFLVQTAYNAGLEEAREKKPRLPPDVKQARASALTLRRRLTAEGHIQPPLPEHSIEHHQLMLDQGPLEMETVEVDVEEDVDENQHIELEQIDEEEQEEGDEDMDEEEEGDEQIDEQIVDEDYVG</sequence>
<reference evidence="2" key="1">
    <citation type="journal article" date="2013" name="Genetics">
        <title>The draft genome and transcriptome of Panagrellus redivivus are shaped by the harsh demands of a free-living lifestyle.</title>
        <authorList>
            <person name="Srinivasan J."/>
            <person name="Dillman A.R."/>
            <person name="Macchietto M.G."/>
            <person name="Heikkinen L."/>
            <person name="Lakso M."/>
            <person name="Fracchia K.M."/>
            <person name="Antoshechkin I."/>
            <person name="Mortazavi A."/>
            <person name="Wong G."/>
            <person name="Sternberg P.W."/>
        </authorList>
    </citation>
    <scope>NUCLEOTIDE SEQUENCE [LARGE SCALE GENOMIC DNA]</scope>
    <source>
        <strain evidence="2">MT8872</strain>
    </source>
</reference>
<protein>
    <submittedName>
        <fullName evidence="3">C2H2-type domain-containing protein</fullName>
    </submittedName>
</protein>
<feature type="region of interest" description="Disordered" evidence="1">
    <location>
        <begin position="1"/>
        <end position="129"/>
    </location>
</feature>
<evidence type="ECO:0000313" key="3">
    <source>
        <dbReference type="WBParaSite" id="Pan_g4958.t1"/>
    </source>
</evidence>
<feature type="region of interest" description="Disordered" evidence="1">
    <location>
        <begin position="789"/>
        <end position="836"/>
    </location>
</feature>
<accession>A0A7E4W0G5</accession>
<dbReference type="Proteomes" id="UP000492821">
    <property type="component" value="Unassembled WGS sequence"/>
</dbReference>
<reference evidence="3" key="2">
    <citation type="submission" date="2020-10" db="UniProtKB">
        <authorList>
            <consortium name="WormBaseParasite"/>
        </authorList>
    </citation>
    <scope>IDENTIFICATION</scope>
</reference>
<evidence type="ECO:0000313" key="2">
    <source>
        <dbReference type="Proteomes" id="UP000492821"/>
    </source>
</evidence>
<feature type="compositionally biased region" description="Low complexity" evidence="1">
    <location>
        <begin position="112"/>
        <end position="129"/>
    </location>
</feature>
<dbReference type="AlphaFoldDB" id="A0A7E4W0G5"/>
<feature type="compositionally biased region" description="Polar residues" evidence="1">
    <location>
        <begin position="97"/>
        <end position="106"/>
    </location>
</feature>
<feature type="compositionally biased region" description="Acidic residues" evidence="1">
    <location>
        <begin position="801"/>
        <end position="836"/>
    </location>
</feature>
<dbReference type="WBParaSite" id="Pan_g4958.t1">
    <property type="protein sequence ID" value="Pan_g4958.t1"/>
    <property type="gene ID" value="Pan_g4958"/>
</dbReference>
<evidence type="ECO:0000256" key="1">
    <source>
        <dbReference type="SAM" id="MobiDB-lite"/>
    </source>
</evidence>
<name>A0A7E4W0G5_PANRE</name>
<keyword evidence="2" id="KW-1185">Reference proteome</keyword>
<proteinExistence type="predicted"/>
<organism evidence="2 3">
    <name type="scientific">Panagrellus redivivus</name>
    <name type="common">Microworm</name>
    <dbReference type="NCBI Taxonomy" id="6233"/>
    <lineage>
        <taxon>Eukaryota</taxon>
        <taxon>Metazoa</taxon>
        <taxon>Ecdysozoa</taxon>
        <taxon>Nematoda</taxon>
        <taxon>Chromadorea</taxon>
        <taxon>Rhabditida</taxon>
        <taxon>Tylenchina</taxon>
        <taxon>Panagrolaimomorpha</taxon>
        <taxon>Panagrolaimoidea</taxon>
        <taxon>Panagrolaimidae</taxon>
        <taxon>Panagrellus</taxon>
    </lineage>
</organism>